<dbReference type="PANTHER" id="PTHR14969:SF13">
    <property type="entry name" value="AT30094P"/>
    <property type="match status" value="1"/>
</dbReference>
<feature type="transmembrane region" description="Helical" evidence="5">
    <location>
        <begin position="68"/>
        <end position="88"/>
    </location>
</feature>
<dbReference type="CDD" id="cd03385">
    <property type="entry name" value="PAP2_BcrC_like"/>
    <property type="match status" value="1"/>
</dbReference>
<dbReference type="InterPro" id="IPR000326">
    <property type="entry name" value="PAP2/HPO"/>
</dbReference>
<feature type="transmembrane region" description="Helical" evidence="5">
    <location>
        <begin position="31"/>
        <end position="56"/>
    </location>
</feature>
<keyword evidence="5" id="KW-1133">Transmembrane helix</keyword>
<evidence type="ECO:0000313" key="7">
    <source>
        <dbReference type="EMBL" id="KAA9000559.1"/>
    </source>
</evidence>
<organism evidence="7 8">
    <name type="scientific">Affinibrenneria salicis</name>
    <dbReference type="NCBI Taxonomy" id="2590031"/>
    <lineage>
        <taxon>Bacteria</taxon>
        <taxon>Pseudomonadati</taxon>
        <taxon>Pseudomonadota</taxon>
        <taxon>Gammaproteobacteria</taxon>
        <taxon>Enterobacterales</taxon>
        <taxon>Pectobacteriaceae</taxon>
        <taxon>Affinibrenneria</taxon>
    </lineage>
</organism>
<evidence type="ECO:0000259" key="6">
    <source>
        <dbReference type="SMART" id="SM00014"/>
    </source>
</evidence>
<dbReference type="InterPro" id="IPR033879">
    <property type="entry name" value="UPP_Pase"/>
</dbReference>
<dbReference type="EMBL" id="VYKJ01000004">
    <property type="protein sequence ID" value="KAA9000559.1"/>
    <property type="molecule type" value="Genomic_DNA"/>
</dbReference>
<feature type="transmembrane region" description="Helical" evidence="5">
    <location>
        <begin position="108"/>
        <end position="128"/>
    </location>
</feature>
<dbReference type="PANTHER" id="PTHR14969">
    <property type="entry name" value="SPHINGOSINE-1-PHOSPHATE PHOSPHOHYDROLASE"/>
    <property type="match status" value="1"/>
</dbReference>
<comment type="catalytic activity">
    <reaction evidence="3">
        <text>di-trans,octa-cis-undecaprenyl diphosphate + H2O = di-trans,octa-cis-undecaprenyl phosphate + phosphate + H(+)</text>
        <dbReference type="Rhea" id="RHEA:28094"/>
        <dbReference type="ChEBI" id="CHEBI:15377"/>
        <dbReference type="ChEBI" id="CHEBI:15378"/>
        <dbReference type="ChEBI" id="CHEBI:43474"/>
        <dbReference type="ChEBI" id="CHEBI:58405"/>
        <dbReference type="ChEBI" id="CHEBI:60392"/>
        <dbReference type="EC" id="3.6.1.27"/>
    </reaction>
</comment>
<proteinExistence type="predicted"/>
<evidence type="ECO:0000256" key="1">
    <source>
        <dbReference type="ARBA" id="ARBA00012374"/>
    </source>
</evidence>
<feature type="transmembrane region" description="Helical" evidence="5">
    <location>
        <begin position="160"/>
        <end position="177"/>
    </location>
</feature>
<protein>
    <recommendedName>
        <fullName evidence="1">undecaprenyl-diphosphate phosphatase</fullName>
        <ecNumber evidence="1">3.6.1.27</ecNumber>
    </recommendedName>
    <alternativeName>
        <fullName evidence="2">Undecaprenyl pyrophosphate phosphatase</fullName>
    </alternativeName>
</protein>
<reference evidence="7 8" key="1">
    <citation type="submission" date="2019-09" db="EMBL/GenBank/DDBJ databases">
        <authorList>
            <person name="Li Y."/>
        </authorList>
    </citation>
    <scope>NUCLEOTIDE SEQUENCE [LARGE SCALE GENOMIC DNA]</scope>
    <source>
        <strain evidence="7 8">L3-3HA</strain>
    </source>
</reference>
<evidence type="ECO:0000256" key="3">
    <source>
        <dbReference type="ARBA" id="ARBA00047594"/>
    </source>
</evidence>
<dbReference type="SUPFAM" id="SSF48317">
    <property type="entry name" value="Acid phosphatase/Vanadium-dependent haloperoxidase"/>
    <property type="match status" value="1"/>
</dbReference>
<dbReference type="SMART" id="SM00014">
    <property type="entry name" value="acidPPc"/>
    <property type="match status" value="1"/>
</dbReference>
<accession>A0A5J5G1W1</accession>
<keyword evidence="5" id="KW-0812">Transmembrane</keyword>
<feature type="transmembrane region" description="Helical" evidence="5">
    <location>
        <begin position="135"/>
        <end position="154"/>
    </location>
</feature>
<name>A0A5J5G1W1_9GAMM</name>
<evidence type="ECO:0000256" key="2">
    <source>
        <dbReference type="ARBA" id="ARBA00032707"/>
    </source>
</evidence>
<evidence type="ECO:0000256" key="5">
    <source>
        <dbReference type="SAM" id="Phobius"/>
    </source>
</evidence>
<sequence length="286" mass="31877">MRIMSEMLQYLENINLYMFSMMNATHGSSPLMISAGKIIAVYFIDIFPLVMALNLFSRERENGRTAYLATLAGGLALLVDAAIRSLWYHPRPFAAGTGYTWLHHAANASFPSNHMTFAATVAAAFLFARRTRRQGIFLLGISLLIAWSRIYTGVHFPLDMAGSVVVALGVLTITYRCRGPLVRPWLYLAGAMSAFTEQRAAGRAKRRCPPARVARLRRRRKAANHVKPRTIGAIEQRQPAMMQLNNTTDNAETQTKAMMATVNSPERPHNHLGHRVVDARPLVADD</sequence>
<dbReference type="Proteomes" id="UP000335415">
    <property type="component" value="Unassembled WGS sequence"/>
</dbReference>
<dbReference type="GO" id="GO:0005886">
    <property type="term" value="C:plasma membrane"/>
    <property type="evidence" value="ECO:0007669"/>
    <property type="project" value="InterPro"/>
</dbReference>
<gene>
    <name evidence="7" type="ORF">FJU30_10045</name>
</gene>
<dbReference type="InterPro" id="IPR036938">
    <property type="entry name" value="PAP2/HPO_sf"/>
</dbReference>
<dbReference type="Pfam" id="PF01569">
    <property type="entry name" value="PAP2"/>
    <property type="match status" value="1"/>
</dbReference>
<dbReference type="GO" id="GO:0050380">
    <property type="term" value="F:undecaprenyl-diphosphatase activity"/>
    <property type="evidence" value="ECO:0007669"/>
    <property type="project" value="UniProtKB-EC"/>
</dbReference>
<feature type="region of interest" description="Disordered" evidence="4">
    <location>
        <begin position="264"/>
        <end position="286"/>
    </location>
</feature>
<dbReference type="AlphaFoldDB" id="A0A5J5G1W1"/>
<evidence type="ECO:0000313" key="8">
    <source>
        <dbReference type="Proteomes" id="UP000335415"/>
    </source>
</evidence>
<keyword evidence="8" id="KW-1185">Reference proteome</keyword>
<dbReference type="OrthoDB" id="9801622at2"/>
<dbReference type="EC" id="3.6.1.27" evidence="1"/>
<dbReference type="Gene3D" id="1.20.144.10">
    <property type="entry name" value="Phosphatidic acid phosphatase type 2/haloperoxidase"/>
    <property type="match status" value="1"/>
</dbReference>
<feature type="domain" description="Phosphatidic acid phosphatase type 2/haloperoxidase" evidence="6">
    <location>
        <begin position="65"/>
        <end position="175"/>
    </location>
</feature>
<keyword evidence="5" id="KW-0472">Membrane</keyword>
<comment type="caution">
    <text evidence="7">The sequence shown here is derived from an EMBL/GenBank/DDBJ whole genome shotgun (WGS) entry which is preliminary data.</text>
</comment>
<evidence type="ECO:0000256" key="4">
    <source>
        <dbReference type="SAM" id="MobiDB-lite"/>
    </source>
</evidence>